<name>A0A9Q0RL95_BLOTA</name>
<evidence type="ECO:0000313" key="11">
    <source>
        <dbReference type="EMBL" id="KAJ6217121.1"/>
    </source>
</evidence>
<evidence type="ECO:0000256" key="1">
    <source>
        <dbReference type="ARBA" id="ARBA00001947"/>
    </source>
</evidence>
<dbReference type="AlphaFoldDB" id="A0A9Q0RL95"/>
<dbReference type="Gene3D" id="1.10.390.10">
    <property type="entry name" value="Neutral Protease Domain 2"/>
    <property type="match status" value="1"/>
</dbReference>
<organism evidence="11 12">
    <name type="scientific">Blomia tropicalis</name>
    <name type="common">Mite</name>
    <dbReference type="NCBI Taxonomy" id="40697"/>
    <lineage>
        <taxon>Eukaryota</taxon>
        <taxon>Metazoa</taxon>
        <taxon>Ecdysozoa</taxon>
        <taxon>Arthropoda</taxon>
        <taxon>Chelicerata</taxon>
        <taxon>Arachnida</taxon>
        <taxon>Acari</taxon>
        <taxon>Acariformes</taxon>
        <taxon>Sarcoptiformes</taxon>
        <taxon>Astigmata</taxon>
        <taxon>Glycyphagoidea</taxon>
        <taxon>Echimyopodidae</taxon>
        <taxon>Blomia</taxon>
    </lineage>
</organism>
<dbReference type="GO" id="GO:0008270">
    <property type="term" value="F:zinc ion binding"/>
    <property type="evidence" value="ECO:0007669"/>
    <property type="project" value="InterPro"/>
</dbReference>
<dbReference type="PANTHER" id="PTHR10974:SF1">
    <property type="entry name" value="FI08016P-RELATED"/>
    <property type="match status" value="1"/>
</dbReference>
<dbReference type="Gene3D" id="1.25.50.20">
    <property type="match status" value="1"/>
</dbReference>
<protein>
    <submittedName>
        <fullName evidence="11">Uncharacterized protein</fullName>
    </submittedName>
</protein>
<dbReference type="InterPro" id="IPR001930">
    <property type="entry name" value="Peptidase_M1"/>
</dbReference>
<dbReference type="PRINTS" id="PR00756">
    <property type="entry name" value="ALADIPTASE"/>
</dbReference>
<dbReference type="SUPFAM" id="SSF55486">
    <property type="entry name" value="Metalloproteases ('zincins'), catalytic domain"/>
    <property type="match status" value="1"/>
</dbReference>
<dbReference type="EMBL" id="JAPWDV010000003">
    <property type="protein sequence ID" value="KAJ6217121.1"/>
    <property type="molecule type" value="Genomic_DNA"/>
</dbReference>
<dbReference type="InterPro" id="IPR014782">
    <property type="entry name" value="Peptidase_M1_dom"/>
</dbReference>
<dbReference type="Pfam" id="PF02995">
    <property type="entry name" value="DUF229"/>
    <property type="match status" value="1"/>
</dbReference>
<comment type="subcellular location">
    <subcellularLocation>
        <location evidence="2">Cell membrane</location>
        <topology evidence="2">Lipid-anchor</topology>
        <topology evidence="2">GPI-anchor</topology>
    </subcellularLocation>
</comment>
<dbReference type="SUPFAM" id="SSF53649">
    <property type="entry name" value="Alkaline phosphatase-like"/>
    <property type="match status" value="1"/>
</dbReference>
<dbReference type="PANTHER" id="PTHR10974">
    <property type="entry name" value="FI08016P-RELATED"/>
    <property type="match status" value="1"/>
</dbReference>
<dbReference type="InterPro" id="IPR027268">
    <property type="entry name" value="Peptidase_M4/M1_CTD_sf"/>
</dbReference>
<comment type="cofactor">
    <cofactor evidence="1">
        <name>Zn(2+)</name>
        <dbReference type="ChEBI" id="CHEBI:29105"/>
    </cofactor>
</comment>
<keyword evidence="5" id="KW-0479">Metal-binding</keyword>
<evidence type="ECO:0000256" key="8">
    <source>
        <dbReference type="ARBA" id="ARBA00023049"/>
    </source>
</evidence>
<dbReference type="GO" id="GO:0005615">
    <property type="term" value="C:extracellular space"/>
    <property type="evidence" value="ECO:0007669"/>
    <property type="project" value="TreeGrafter"/>
</dbReference>
<comment type="similarity">
    <text evidence="3">Belongs to the peptidase M1 family.</text>
</comment>
<evidence type="ECO:0000313" key="12">
    <source>
        <dbReference type="Proteomes" id="UP001142055"/>
    </source>
</evidence>
<dbReference type="InterPro" id="IPR004245">
    <property type="entry name" value="DUF229"/>
</dbReference>
<evidence type="ECO:0000256" key="3">
    <source>
        <dbReference type="ARBA" id="ARBA00010136"/>
    </source>
</evidence>
<evidence type="ECO:0000256" key="4">
    <source>
        <dbReference type="ARBA" id="ARBA00022670"/>
    </source>
</evidence>
<dbReference type="Gene3D" id="3.40.720.10">
    <property type="entry name" value="Alkaline Phosphatase, subunit A"/>
    <property type="match status" value="1"/>
</dbReference>
<feature type="domain" description="ERAP1-like C-terminal" evidence="10">
    <location>
        <begin position="393"/>
        <end position="581"/>
    </location>
</feature>
<evidence type="ECO:0000259" key="10">
    <source>
        <dbReference type="Pfam" id="PF11838"/>
    </source>
</evidence>
<dbReference type="GO" id="GO:0006508">
    <property type="term" value="P:proteolysis"/>
    <property type="evidence" value="ECO:0007669"/>
    <property type="project" value="UniProtKB-KW"/>
</dbReference>
<evidence type="ECO:0000256" key="2">
    <source>
        <dbReference type="ARBA" id="ARBA00004609"/>
    </source>
</evidence>
<dbReference type="InterPro" id="IPR024571">
    <property type="entry name" value="ERAP1-like_C_dom"/>
</dbReference>
<accession>A0A9Q0RL95</accession>
<dbReference type="Gene3D" id="2.60.40.1910">
    <property type="match status" value="1"/>
</dbReference>
<evidence type="ECO:0000259" key="9">
    <source>
        <dbReference type="Pfam" id="PF01433"/>
    </source>
</evidence>
<dbReference type="CDD" id="cd16021">
    <property type="entry name" value="ALP_like"/>
    <property type="match status" value="1"/>
</dbReference>
<comment type="caution">
    <text evidence="11">The sequence shown here is derived from an EMBL/GenBank/DDBJ whole genome shotgun (WGS) entry which is preliminary data.</text>
</comment>
<proteinExistence type="inferred from homology"/>
<dbReference type="GO" id="GO:0008237">
    <property type="term" value="F:metallopeptidase activity"/>
    <property type="evidence" value="ECO:0007669"/>
    <property type="project" value="UniProtKB-KW"/>
</dbReference>
<dbReference type="Gene3D" id="1.10.3480.20">
    <property type="match status" value="1"/>
</dbReference>
<dbReference type="Proteomes" id="UP001142055">
    <property type="component" value="Chromosome 3"/>
</dbReference>
<keyword evidence="6" id="KW-0378">Hydrolase</keyword>
<keyword evidence="8" id="KW-0482">Metalloprotease</keyword>
<gene>
    <name evidence="11" type="ORF">RDWZM_008278</name>
</gene>
<evidence type="ECO:0000256" key="5">
    <source>
        <dbReference type="ARBA" id="ARBA00022723"/>
    </source>
</evidence>
<dbReference type="InterPro" id="IPR017850">
    <property type="entry name" value="Alkaline_phosphatase_core_sf"/>
</dbReference>
<reference evidence="11" key="1">
    <citation type="submission" date="2022-12" db="EMBL/GenBank/DDBJ databases">
        <title>Genome assemblies of Blomia tropicalis.</title>
        <authorList>
            <person name="Cui Y."/>
        </authorList>
    </citation>
    <scope>NUCLEOTIDE SEQUENCE</scope>
    <source>
        <tissue evidence="11">Adult mites</tissue>
    </source>
</reference>
<dbReference type="GO" id="GO:0005886">
    <property type="term" value="C:plasma membrane"/>
    <property type="evidence" value="ECO:0007669"/>
    <property type="project" value="UniProtKB-SubCell"/>
</dbReference>
<feature type="domain" description="Peptidase M1 membrane alanine aminopeptidase" evidence="9">
    <location>
        <begin position="79"/>
        <end position="288"/>
    </location>
</feature>
<keyword evidence="12" id="KW-1185">Reference proteome</keyword>
<dbReference type="FunFam" id="3.40.720.10:FF:000017">
    <property type="entry name" value="Predicted protein"/>
    <property type="match status" value="1"/>
</dbReference>
<dbReference type="Pfam" id="PF11838">
    <property type="entry name" value="ERAP1_C"/>
    <property type="match status" value="1"/>
</dbReference>
<keyword evidence="4" id="KW-0645">Protease</keyword>
<evidence type="ECO:0000256" key="7">
    <source>
        <dbReference type="ARBA" id="ARBA00022833"/>
    </source>
</evidence>
<keyword evidence="7" id="KW-0862">Zinc</keyword>
<sequence>MVVPKDNVALFNENFDQRRPYTPDFDEIRFLTTPKLSTFQLSILYGPRFYITNEIKVMNSSITMQLYSSYFHNPNDWNYALKTSEKLIQFYQYYFNQSYPINKLDLVVLRNYEPTSMEKLGLLLFSEHQLLITNQSQATEEELHSVTDALAHSLAHQWIGNLVTFQHWNEFWFFEALATFSEKEALNGLFPQWRTWEQYIGNQFRRALNADSSRFTKPLDQLIMNPNDVILFYPNENGYCKAVALLRMIRFSLGDETFQYGIRHFVKSFSNETATINDLWTSFEKGINSSDRNENQKFKLESIRSILKWTTLAGYPIIHVEEKQDGDTRIVTLRQERFFEHTNNSFDFKNEIDIWPIPISIVNSFNPFSPTYQTIVNEREMELYINEIWEGEWIKLNSEFSHFYRVHYSNDMLDKFAISIEEKLLSPMDRLNLIDDLFALIRSGHVATEVGLRFMWNYENEDNPDVWLVLISALQHLDLLISDFDLTNNTLQHKYRLFGQELLSKMYYKLGWYPETKLPSVGQKMKIENFAQGRLRENILCMMGQLHEDDFIENAINKFNDYINGKSDLSIGLLECVFRAYSNFPSSRILTSFDQLFKAIVLPDDAHTMLKEICKSPEGRHLVIKDLEKKFVHYEQKFHNFNLMYHFLKDIVESFSHTNQIENLEIFLSEKRSAKLLYQMYQNQQLDEHQYLIKTETCLLQQLPLLDNEIVPYFKNNSGKNFQCNKNTPPFSIDRFNLTWLSIQYPLNEVWECHAFNIVLIENDSYQLDATIGPLPSLTNFANNLSETEMQDPSSIRWDSIMVKCNNFNRTYQRVVPLVQHYFNKRQNETKNKSHRMNVILLGLDSISRLNFERQMPITKQWFEEKQFIPMYGYHKVGENSFPNILPMLTGRLMKDYNEFLIQSSEMNLDQIPFIFKLFKDAGYMTTFIEDMPLYGFFVQRGTFSEQPTHYYLRATNLAIWDDLYNTYSCYQNKLEHEIYWDYIIDQFKLFRQHEQTFFTFAHMSTLTHDYFNNAGYADKPFHSFMQRIFDGNHHKDSVIIVYSDHGLRFGRVINTTASIYEQRLPFIYLYIPDSLSLSGIDADQLRQIVRHNQHRLTSHIDLHATMLHVLTHSEPQLEPYGKSLLTPIPLSRTCDTAGIPSEYCLCDMYEPINVTSTIISNAEYIVFDINQKLASHGNFCMPLVLDETYRALEAIKRRSNTLLRLIHFRAKPSNAIFEGIIEIADSSSLPLVKSISRLDRYGSQSQCVSELLDIVAFCYCWQ</sequence>
<dbReference type="Pfam" id="PF01433">
    <property type="entry name" value="Peptidase_M1"/>
    <property type="match status" value="1"/>
</dbReference>
<evidence type="ECO:0000256" key="6">
    <source>
        <dbReference type="ARBA" id="ARBA00022801"/>
    </source>
</evidence>